<dbReference type="Proteomes" id="UP001320898">
    <property type="component" value="Unassembled WGS sequence"/>
</dbReference>
<proteinExistence type="predicted"/>
<dbReference type="InterPro" id="IPR036196">
    <property type="entry name" value="Ptyr_pPase_sf"/>
</dbReference>
<dbReference type="GO" id="GO:0046685">
    <property type="term" value="P:response to arsenic-containing substance"/>
    <property type="evidence" value="ECO:0007669"/>
    <property type="project" value="UniProtKB-KW"/>
</dbReference>
<evidence type="ECO:0000313" key="4">
    <source>
        <dbReference type="Proteomes" id="UP001320898"/>
    </source>
</evidence>
<dbReference type="Pfam" id="PF01451">
    <property type="entry name" value="LMWPc"/>
    <property type="match status" value="1"/>
</dbReference>
<dbReference type="SMART" id="SM00226">
    <property type="entry name" value="LMWPc"/>
    <property type="match status" value="1"/>
</dbReference>
<sequence length="171" mass="18415">MSADRYTVLFLCTGNSARSIIAEAILNRIGSPRFTALSAGSHPKGAVHPYTLDLLKGLNHPVDDLRSKSWDEFAGADAPQLDFVFTVCDDAAGEACPVWPGQPMSAHWGVPDPAAATGSEAVRRAAFAETYRMLHQRLSIFVNLPFSSLDRLTLQQHLRDIGKPGAGDTPA</sequence>
<comment type="caution">
    <text evidence="3">The sequence shown here is derived from an EMBL/GenBank/DDBJ whole genome shotgun (WGS) entry which is preliminary data.</text>
</comment>
<dbReference type="PANTHER" id="PTHR43428:SF1">
    <property type="entry name" value="ARSENATE REDUCTASE"/>
    <property type="match status" value="1"/>
</dbReference>
<dbReference type="InterPro" id="IPR023485">
    <property type="entry name" value="Ptyr_pPase"/>
</dbReference>
<reference evidence="3 4" key="1">
    <citation type="submission" date="2022-04" db="EMBL/GenBank/DDBJ databases">
        <authorList>
            <person name="Ye Y.-Q."/>
            <person name="Du Z.-J."/>
        </authorList>
    </citation>
    <scope>NUCLEOTIDE SEQUENCE [LARGE SCALE GENOMIC DNA]</scope>
    <source>
        <strain evidence="3 4">A6E488</strain>
    </source>
</reference>
<keyword evidence="1" id="KW-0059">Arsenical resistance</keyword>
<dbReference type="SUPFAM" id="SSF52788">
    <property type="entry name" value="Phosphotyrosine protein phosphatases I"/>
    <property type="match status" value="1"/>
</dbReference>
<dbReference type="RefSeq" id="WP_261618491.1">
    <property type="nucleotide sequence ID" value="NZ_JALIDZ010000017.1"/>
</dbReference>
<dbReference type="AlphaFoldDB" id="A0AAW5R547"/>
<evidence type="ECO:0000313" key="3">
    <source>
        <dbReference type="EMBL" id="MCT8974904.1"/>
    </source>
</evidence>
<organism evidence="3 4">
    <name type="scientific">Microbaculum marinisediminis</name>
    <dbReference type="NCBI Taxonomy" id="2931392"/>
    <lineage>
        <taxon>Bacteria</taxon>
        <taxon>Pseudomonadati</taxon>
        <taxon>Pseudomonadota</taxon>
        <taxon>Alphaproteobacteria</taxon>
        <taxon>Hyphomicrobiales</taxon>
        <taxon>Tepidamorphaceae</taxon>
        <taxon>Microbaculum</taxon>
    </lineage>
</organism>
<evidence type="ECO:0000259" key="2">
    <source>
        <dbReference type="SMART" id="SM00226"/>
    </source>
</evidence>
<dbReference type="PANTHER" id="PTHR43428">
    <property type="entry name" value="ARSENATE REDUCTASE"/>
    <property type="match status" value="1"/>
</dbReference>
<dbReference type="Gene3D" id="3.40.50.2300">
    <property type="match status" value="1"/>
</dbReference>
<keyword evidence="4" id="KW-1185">Reference proteome</keyword>
<gene>
    <name evidence="3" type="ORF">MUB46_23850</name>
</gene>
<evidence type="ECO:0000256" key="1">
    <source>
        <dbReference type="ARBA" id="ARBA00022849"/>
    </source>
</evidence>
<dbReference type="CDD" id="cd16345">
    <property type="entry name" value="LMWP_ArsC"/>
    <property type="match status" value="1"/>
</dbReference>
<protein>
    <submittedName>
        <fullName evidence="3">Arsenate reductase ArsC</fullName>
    </submittedName>
</protein>
<name>A0AAW5R547_9HYPH</name>
<feature type="domain" description="Phosphotyrosine protein phosphatase I" evidence="2">
    <location>
        <begin position="6"/>
        <end position="144"/>
    </location>
</feature>
<dbReference type="EMBL" id="JALIDZ010000017">
    <property type="protein sequence ID" value="MCT8974904.1"/>
    <property type="molecule type" value="Genomic_DNA"/>
</dbReference>
<accession>A0AAW5R547</accession>